<gene>
    <name evidence="3" type="ORF">OKIOD_LOCUS4316</name>
</gene>
<sequence>MRLFAPVFYGTTVRAQFFDNDQGIQQNRDWLLQLRESRLAGTTCSNSVGSDFDKLCSDNNSKNSCNMAKLCCWNGVKCIGKSQNAGNVAQMIVDSPDFQAVAGDAKKPKSFEEQSFVRNTLSDALPNFEKQDNDAVSLEARSAFLTGFNGGMDMFDSRMSLLSGSGPLNDYLSCPVNIPFCNRKKCTNMYGQDPLTAGECFSIPGCCFDHNLQLYRMSFGQTFMRGTPVCYQAISTPMYKVFSGAMTFQHPWFMQPIVNKINDFADTDQGYRLMMEMHQCPMKGQLTSATLRFEQQLSQIWPMYTTLRFKGSQIMDDLLYSLAPFCGWTGVTKGQCMLVGCCWSETTNSCLRPVDLSSGFHNRETVSQAAMAVLLKFGKESEQPGGSRYGQIVNGGRSSATGMEVQALFKKPKNEFERLGMGEYRDKNGNLLMPDWSMPPSGGNNNFLNLSGRRRRRSAAKSRNRRSTSSKLSTLCANPMIQMIPSMSTMCTKIDMLNVFKTGLSGKSSDKKSGSKDGSRQGLMDMMIGPSFGGLNQMMANSAGTSGLDYASLLDSSQDQSLVNRLSLMQMMMPNMRPQTNAYNTWKNQQQTQYGPFNQINGQYSPQAIQSTPNSLTETGSGSQFTGSSYRAPSISSMYSQFGSIQSQQCPAHDETDHSDMQSCLAPYSADTTPTFEELGQDKMACAAKGCCWDNDINRGVLLSKDVLERLCMWKVPIAGERWGLPTLDTSMEGCCRQHPCRTIPPKPVDPQMNVRQAAYSSQTAPKFENAPFQNAQPQTNQFQPIQPQTSQFQTNQFQSNQFQNSNNFARTPPPSTRPTTTTRTTTTTTTRTTVRTYPTYQNPQQFQPANQYLSQSGMRPVPPQQPQGYPVQNVQIPDQSAYQPLQPAYDNNSYSNVRPAQVYTTQKPTYVELKPAYDQQTYNNFGQGSGRIVATVVDSTNGARSGPSTSDSEHKGSSLEWSDCIPNESKAGCGPGLRTKGEDAISCKIPCEWSDKWVPLTKCSKSCGRGVVTLTKRCPVKGYCKLENGKPPRRKSSCKVRNC</sequence>
<reference evidence="3 4" key="1">
    <citation type="submission" date="2021-04" db="EMBL/GenBank/DDBJ databases">
        <authorList>
            <person name="Bliznina A."/>
        </authorList>
    </citation>
    <scope>NUCLEOTIDE SEQUENCE [LARGE SCALE GENOMIC DNA]</scope>
</reference>
<protein>
    <submittedName>
        <fullName evidence="3">Oidioi.mRNA.OKI2018_I69.PAR.g12758.t1.cds</fullName>
    </submittedName>
</protein>
<evidence type="ECO:0000256" key="1">
    <source>
        <dbReference type="SAM" id="MobiDB-lite"/>
    </source>
</evidence>
<feature type="compositionally biased region" description="Basic and acidic residues" evidence="1">
    <location>
        <begin position="508"/>
        <end position="519"/>
    </location>
</feature>
<feature type="domain" description="Pleiotrophin/Midkine N-terminal" evidence="2">
    <location>
        <begin position="957"/>
        <end position="995"/>
    </location>
</feature>
<proteinExistence type="predicted"/>
<dbReference type="EMBL" id="OU015568">
    <property type="protein sequence ID" value="CAG5090900.1"/>
    <property type="molecule type" value="Genomic_DNA"/>
</dbReference>
<feature type="region of interest" description="Disordered" evidence="1">
    <location>
        <begin position="503"/>
        <end position="524"/>
    </location>
</feature>
<feature type="region of interest" description="Disordered" evidence="1">
    <location>
        <begin position="436"/>
        <end position="472"/>
    </location>
</feature>
<evidence type="ECO:0000313" key="3">
    <source>
        <dbReference type="EMBL" id="CAG5090900.1"/>
    </source>
</evidence>
<dbReference type="InterPro" id="IPR020089">
    <property type="entry name" value="PTN/MK_N_dom"/>
</dbReference>
<keyword evidence="4" id="KW-1185">Reference proteome</keyword>
<feature type="region of interest" description="Disordered" evidence="1">
    <location>
        <begin position="940"/>
        <end position="961"/>
    </location>
</feature>
<evidence type="ECO:0000259" key="2">
    <source>
        <dbReference type="Pfam" id="PF05196"/>
    </source>
</evidence>
<feature type="compositionally biased region" description="Low complexity" evidence="1">
    <location>
        <begin position="441"/>
        <end position="451"/>
    </location>
</feature>
<dbReference type="Proteomes" id="UP001158576">
    <property type="component" value="Chromosome PAR"/>
</dbReference>
<feature type="compositionally biased region" description="Polar residues" evidence="1">
    <location>
        <begin position="940"/>
        <end position="951"/>
    </location>
</feature>
<accession>A0ABN7S7T8</accession>
<feature type="region of interest" description="Disordered" evidence="1">
    <location>
        <begin position="804"/>
        <end position="831"/>
    </location>
</feature>
<organism evidence="3 4">
    <name type="scientific">Oikopleura dioica</name>
    <name type="common">Tunicate</name>
    <dbReference type="NCBI Taxonomy" id="34765"/>
    <lineage>
        <taxon>Eukaryota</taxon>
        <taxon>Metazoa</taxon>
        <taxon>Chordata</taxon>
        <taxon>Tunicata</taxon>
        <taxon>Appendicularia</taxon>
        <taxon>Copelata</taxon>
        <taxon>Oikopleuridae</taxon>
        <taxon>Oikopleura</taxon>
    </lineage>
</organism>
<name>A0ABN7S7T8_OIKDI</name>
<feature type="compositionally biased region" description="Basic residues" evidence="1">
    <location>
        <begin position="452"/>
        <end position="468"/>
    </location>
</feature>
<feature type="compositionally biased region" description="Low complexity" evidence="1">
    <location>
        <begin position="818"/>
        <end position="831"/>
    </location>
</feature>
<evidence type="ECO:0000313" key="4">
    <source>
        <dbReference type="Proteomes" id="UP001158576"/>
    </source>
</evidence>
<dbReference type="Pfam" id="PF05196">
    <property type="entry name" value="PTN_MK_N"/>
    <property type="match status" value="1"/>
</dbReference>
<feature type="region of interest" description="Disordered" evidence="1">
    <location>
        <begin position="605"/>
        <end position="627"/>
    </location>
</feature>